<keyword evidence="2" id="KW-1133">Transmembrane helix</keyword>
<accession>A0ABV6H4A1</accession>
<organism evidence="3 4">
    <name type="scientific">Gordonia phosphorivorans</name>
    <dbReference type="NCBI Taxonomy" id="1056982"/>
    <lineage>
        <taxon>Bacteria</taxon>
        <taxon>Bacillati</taxon>
        <taxon>Actinomycetota</taxon>
        <taxon>Actinomycetes</taxon>
        <taxon>Mycobacteriales</taxon>
        <taxon>Gordoniaceae</taxon>
        <taxon>Gordonia</taxon>
    </lineage>
</organism>
<feature type="transmembrane region" description="Helical" evidence="2">
    <location>
        <begin position="36"/>
        <end position="55"/>
    </location>
</feature>
<protein>
    <submittedName>
        <fullName evidence="3">Uncharacterized protein</fullName>
    </submittedName>
</protein>
<dbReference type="RefSeq" id="WP_382360333.1">
    <property type="nucleotide sequence ID" value="NZ_JBHLWV010000006.1"/>
</dbReference>
<feature type="compositionally biased region" description="Pro residues" evidence="1">
    <location>
        <begin position="1"/>
        <end position="11"/>
    </location>
</feature>
<sequence length="207" mass="21638">MSAPPAPPNQPPGGGYGGNYGEQPNGPEKPTNNLKYAIGAGALAVIVGVGVIVGISQSGEGNRSGSTSAGEVGQSRYEVLSNEQCLDMESQGKGVYGGVIDIDQNITNPTDNEILSNFRVKDYDNGDAYSTYISVESLSDTQKGQLIDSARSIIKLGQSISPNKTAGTILNRSGVTVYGDISKGQQIEDGKIDSEDLGICMSNPNYR</sequence>
<evidence type="ECO:0000313" key="4">
    <source>
        <dbReference type="Proteomes" id="UP001589783"/>
    </source>
</evidence>
<name>A0ABV6H4A1_9ACTN</name>
<feature type="region of interest" description="Disordered" evidence="1">
    <location>
        <begin position="1"/>
        <end position="32"/>
    </location>
</feature>
<proteinExistence type="predicted"/>
<dbReference type="EMBL" id="JBHLWV010000006">
    <property type="protein sequence ID" value="MFC0313689.1"/>
    <property type="molecule type" value="Genomic_DNA"/>
</dbReference>
<reference evidence="3 4" key="1">
    <citation type="submission" date="2024-09" db="EMBL/GenBank/DDBJ databases">
        <authorList>
            <person name="Sun Q."/>
            <person name="Mori K."/>
        </authorList>
    </citation>
    <scope>NUCLEOTIDE SEQUENCE [LARGE SCALE GENOMIC DNA]</scope>
    <source>
        <strain evidence="3 4">CCM 7957</strain>
    </source>
</reference>
<keyword evidence="2" id="KW-0812">Transmembrane</keyword>
<keyword evidence="4" id="KW-1185">Reference proteome</keyword>
<comment type="caution">
    <text evidence="3">The sequence shown here is derived from an EMBL/GenBank/DDBJ whole genome shotgun (WGS) entry which is preliminary data.</text>
</comment>
<gene>
    <name evidence="3" type="ORF">ACFFJD_02320</name>
</gene>
<keyword evidence="2" id="KW-0472">Membrane</keyword>
<evidence type="ECO:0000313" key="3">
    <source>
        <dbReference type="EMBL" id="MFC0313689.1"/>
    </source>
</evidence>
<evidence type="ECO:0000256" key="1">
    <source>
        <dbReference type="SAM" id="MobiDB-lite"/>
    </source>
</evidence>
<evidence type="ECO:0000256" key="2">
    <source>
        <dbReference type="SAM" id="Phobius"/>
    </source>
</evidence>
<dbReference type="Proteomes" id="UP001589783">
    <property type="component" value="Unassembled WGS sequence"/>
</dbReference>